<proteinExistence type="predicted"/>
<dbReference type="EMBL" id="MT143270">
    <property type="protein sequence ID" value="QJA94903.1"/>
    <property type="molecule type" value="Genomic_DNA"/>
</dbReference>
<gene>
    <name evidence="1" type="ORF">MM415A03376_0014</name>
    <name evidence="2" type="ORF">MM415B03702_0009</name>
</gene>
<dbReference type="EMBL" id="MT141846">
    <property type="protein sequence ID" value="QJA71102.1"/>
    <property type="molecule type" value="Genomic_DNA"/>
</dbReference>
<dbReference type="AlphaFoldDB" id="A0A6M3LK53"/>
<evidence type="ECO:0000313" key="2">
    <source>
        <dbReference type="EMBL" id="QJA94903.1"/>
    </source>
</evidence>
<sequence length="91" mass="10409">MKYFGKLNVQHGEFLSIIGDSNGNLIASTINKQTAESIVKMCNDYEKLERMFRNLFDVHYGTLYHHCGDGDGLKKENAEEMINFMKNENSA</sequence>
<evidence type="ECO:0000313" key="1">
    <source>
        <dbReference type="EMBL" id="QJA71102.1"/>
    </source>
</evidence>
<organism evidence="2">
    <name type="scientific">viral metagenome</name>
    <dbReference type="NCBI Taxonomy" id="1070528"/>
    <lineage>
        <taxon>unclassified sequences</taxon>
        <taxon>metagenomes</taxon>
        <taxon>organismal metagenomes</taxon>
    </lineage>
</organism>
<accession>A0A6M3LK53</accession>
<name>A0A6M3LK53_9ZZZZ</name>
<protein>
    <submittedName>
        <fullName evidence="2">Uncharacterized protein</fullName>
    </submittedName>
</protein>
<reference evidence="2" key="1">
    <citation type="submission" date="2020-03" db="EMBL/GenBank/DDBJ databases">
        <title>The deep terrestrial virosphere.</title>
        <authorList>
            <person name="Holmfeldt K."/>
            <person name="Nilsson E."/>
            <person name="Simone D."/>
            <person name="Lopez-Fernandez M."/>
            <person name="Wu X."/>
            <person name="de Brujin I."/>
            <person name="Lundin D."/>
            <person name="Andersson A."/>
            <person name="Bertilsson S."/>
            <person name="Dopson M."/>
        </authorList>
    </citation>
    <scope>NUCLEOTIDE SEQUENCE</scope>
    <source>
        <strain evidence="1">MM415A03376</strain>
        <strain evidence="2">MM415B03702</strain>
    </source>
</reference>